<dbReference type="InterPro" id="IPR025558">
    <property type="entry name" value="DUF4283"/>
</dbReference>
<dbReference type="RefSeq" id="XP_016487748.1">
    <property type="nucleotide sequence ID" value="XM_016632262.1"/>
</dbReference>
<dbReference type="PANTHER" id="PTHR34427">
    <property type="entry name" value="DUF4283 DOMAIN PROTEIN"/>
    <property type="match status" value="1"/>
</dbReference>
<feature type="domain" description="DUF4283" evidence="2">
    <location>
        <begin position="4"/>
        <end position="88"/>
    </location>
</feature>
<dbReference type="OrthoDB" id="185373at2759"/>
<sequence length="493" mass="55418">MAENGLLGRCVVGNFKEDLDEKPTLADIRRWSVSTWKNSFGVNIYEMGGCHFLFEFPTKYMAEQILIGEWRWKRAKFHLDWWSPVAGCCSDNQQKKEIWIRAMGLPLHFWTEKVFKAIGDKCGGWLETEEETKLKNHLKWARIKVKGNGADVPKEVTIVENGLIFIIPIWCESPTRVLPGGEEDTGRVKDNKAIEPYVSEVRRGSCGIKGREHVGSSKDVPNVKVKVDKGEGASGSNKGGVNNKGLGIGPTKQPKTLRDRAKHNDQKDSVLFNEVGSVLFTEAQIFNQAQVNIGTSDILDPVAIEVEAINFAMLESPRSSGNIDNEIWVDSPSHFQEQNQMVVQEEVDNYVDAMTNTEGENSQIDFPGDNGDMQMLMPSESNNWPIEEVEPLKIQLQEEEIEGEMDASLWVHQNVLKLSKQYGANFHGCEKEALALFMKIDSCRQAKRQAAEPLIMATHKKKGTQELKGLVFDMKFKSTGGRNRGKEVSMVDQ</sequence>
<protein>
    <submittedName>
        <fullName evidence="3">Uncharacterized protein isoform X2</fullName>
    </submittedName>
</protein>
<evidence type="ECO:0000259" key="2">
    <source>
        <dbReference type="Pfam" id="PF14111"/>
    </source>
</evidence>
<feature type="region of interest" description="Disordered" evidence="1">
    <location>
        <begin position="227"/>
        <end position="257"/>
    </location>
</feature>
<accession>A0A1S4BFX3</accession>
<proteinExistence type="predicted"/>
<dbReference type="AlphaFoldDB" id="A0A1S4BFX3"/>
<evidence type="ECO:0000313" key="3">
    <source>
        <dbReference type="RefSeq" id="XP_016487748.1"/>
    </source>
</evidence>
<evidence type="ECO:0000256" key="1">
    <source>
        <dbReference type="SAM" id="MobiDB-lite"/>
    </source>
</evidence>
<dbReference type="Pfam" id="PF14111">
    <property type="entry name" value="DUF4283"/>
    <property type="match status" value="1"/>
</dbReference>
<gene>
    <name evidence="3" type="primary">LOC107807822</name>
</gene>
<name>A0A1S4BFX3_TOBAC</name>
<dbReference type="PANTHER" id="PTHR34427:SF10">
    <property type="entry name" value="DUF4283 DOMAIN-CONTAINING PROTEIN"/>
    <property type="match status" value="1"/>
</dbReference>
<organism evidence="3">
    <name type="scientific">Nicotiana tabacum</name>
    <name type="common">Common tobacco</name>
    <dbReference type="NCBI Taxonomy" id="4097"/>
    <lineage>
        <taxon>Eukaryota</taxon>
        <taxon>Viridiplantae</taxon>
        <taxon>Streptophyta</taxon>
        <taxon>Embryophyta</taxon>
        <taxon>Tracheophyta</taxon>
        <taxon>Spermatophyta</taxon>
        <taxon>Magnoliopsida</taxon>
        <taxon>eudicotyledons</taxon>
        <taxon>Gunneridae</taxon>
        <taxon>Pentapetalae</taxon>
        <taxon>asterids</taxon>
        <taxon>lamiids</taxon>
        <taxon>Solanales</taxon>
        <taxon>Solanaceae</taxon>
        <taxon>Nicotianoideae</taxon>
        <taxon>Nicotianeae</taxon>
        <taxon>Nicotiana</taxon>
    </lineage>
</organism>
<feature type="compositionally biased region" description="Low complexity" evidence="1">
    <location>
        <begin position="234"/>
        <end position="245"/>
    </location>
</feature>
<reference evidence="3" key="1">
    <citation type="submission" date="2025-08" db="UniProtKB">
        <authorList>
            <consortium name="RefSeq"/>
        </authorList>
    </citation>
    <scope>IDENTIFICATION</scope>
</reference>